<dbReference type="RefSeq" id="WP_302042667.1">
    <property type="nucleotide sequence ID" value="NZ_JAUKPO010000108.1"/>
</dbReference>
<dbReference type="EMBL" id="JAUKPO010000108">
    <property type="protein sequence ID" value="MDO1451872.1"/>
    <property type="molecule type" value="Genomic_DNA"/>
</dbReference>
<evidence type="ECO:0000256" key="1">
    <source>
        <dbReference type="SAM" id="SignalP"/>
    </source>
</evidence>
<keyword evidence="3" id="KW-1185">Reference proteome</keyword>
<keyword evidence="1" id="KW-0732">Signal</keyword>
<evidence type="ECO:0000313" key="2">
    <source>
        <dbReference type="EMBL" id="MDO1451872.1"/>
    </source>
</evidence>
<evidence type="ECO:0000313" key="3">
    <source>
        <dbReference type="Proteomes" id="UP001168528"/>
    </source>
</evidence>
<dbReference type="Proteomes" id="UP001168528">
    <property type="component" value="Unassembled WGS sequence"/>
</dbReference>
<comment type="caution">
    <text evidence="2">The sequence shown here is derived from an EMBL/GenBank/DDBJ whole genome shotgun (WGS) entry which is preliminary data.</text>
</comment>
<organism evidence="2 3">
    <name type="scientific">Rhodocytophaga aerolata</name>
    <dbReference type="NCBI Taxonomy" id="455078"/>
    <lineage>
        <taxon>Bacteria</taxon>
        <taxon>Pseudomonadati</taxon>
        <taxon>Bacteroidota</taxon>
        <taxon>Cytophagia</taxon>
        <taxon>Cytophagales</taxon>
        <taxon>Rhodocytophagaceae</taxon>
        <taxon>Rhodocytophaga</taxon>
    </lineage>
</organism>
<accession>A0ABT8RLC3</accession>
<protein>
    <submittedName>
        <fullName evidence="2">Uncharacterized protein</fullName>
    </submittedName>
</protein>
<sequence length="139" mass="16209">MPFEELMKKPYIIFLILLFACTSKQANETDCNEINQIVITDKFSETSANKKTQFTDSTTLSFFCQEIKRLQPVTKEPIVKVNFGYYMLDIVYKDGVEVQIEIIYTKFDGVVIRLDGKYYKNDELDSVMRGYLAPKEWQG</sequence>
<proteinExistence type="predicted"/>
<name>A0ABT8RLC3_9BACT</name>
<gene>
    <name evidence="2" type="ORF">Q0590_36725</name>
</gene>
<reference evidence="2" key="1">
    <citation type="submission" date="2023-07" db="EMBL/GenBank/DDBJ databases">
        <title>The genome sequence of Rhodocytophaga aerolata KACC 12507.</title>
        <authorList>
            <person name="Zhang X."/>
        </authorList>
    </citation>
    <scope>NUCLEOTIDE SEQUENCE</scope>
    <source>
        <strain evidence="2">KACC 12507</strain>
    </source>
</reference>
<feature type="chain" id="PRO_5045251561" evidence="1">
    <location>
        <begin position="27"/>
        <end position="139"/>
    </location>
</feature>
<feature type="signal peptide" evidence="1">
    <location>
        <begin position="1"/>
        <end position="26"/>
    </location>
</feature>